<dbReference type="PANTHER" id="PTHR47843">
    <property type="entry name" value="BTB DOMAIN-CONTAINING PROTEIN-RELATED"/>
    <property type="match status" value="1"/>
</dbReference>
<keyword evidence="4" id="KW-1185">Reference proteome</keyword>
<sequence length="347" mass="37461">MATPSAMGDASIFPFTGEHGTSMSCLLEEGKYSDLTIECGEDSYTVHKAIICTRSPFFAARCDGDSKEAKSGVIKLPDDDPVAVKMVIRYLYTGTYTSPSTSASARFNGEPFQASPNLFVSAFPAKAETSPNPPAPSAPATNVFGAQPQVSVNPPAASAPVAGPPPAQPQQFVFGNQRKRHNSGNQRGNPTPNSPFQPIPAKPAPVPAQAPTSACGPAPAPVPTPAPATPALAPQRDPHFVLHAKIYALGEKYEIKDLKALALQKFAYEATFFPSYHSFRHGAKEAYTSTVNKDRGLRDVVVRTVLKNRYLLDQWSFQKVVKETDLGFDLLMKLRFAQPLFEEYSTT</sequence>
<feature type="compositionally biased region" description="Pro residues" evidence="1">
    <location>
        <begin position="218"/>
        <end position="228"/>
    </location>
</feature>
<feature type="compositionally biased region" description="Low complexity" evidence="1">
    <location>
        <begin position="138"/>
        <end position="161"/>
    </location>
</feature>
<dbReference type="SMART" id="SM00225">
    <property type="entry name" value="BTB"/>
    <property type="match status" value="1"/>
</dbReference>
<dbReference type="EMBL" id="PXXK01000057">
    <property type="protein sequence ID" value="RFN52867.1"/>
    <property type="molecule type" value="Genomic_DNA"/>
</dbReference>
<evidence type="ECO:0000256" key="1">
    <source>
        <dbReference type="SAM" id="MobiDB-lite"/>
    </source>
</evidence>
<dbReference type="InterPro" id="IPR011333">
    <property type="entry name" value="SKP1/BTB/POZ_sf"/>
</dbReference>
<dbReference type="SUPFAM" id="SSF54695">
    <property type="entry name" value="POZ domain"/>
    <property type="match status" value="1"/>
</dbReference>
<comment type="caution">
    <text evidence="3">The sequence shown here is derived from an EMBL/GenBank/DDBJ whole genome shotgun (WGS) entry which is preliminary data.</text>
</comment>
<dbReference type="CDD" id="cd18186">
    <property type="entry name" value="BTB_POZ_ZBTB_KLHL-like"/>
    <property type="match status" value="1"/>
</dbReference>
<dbReference type="Proteomes" id="UP000265631">
    <property type="component" value="Unassembled WGS sequence"/>
</dbReference>
<evidence type="ECO:0000313" key="3">
    <source>
        <dbReference type="EMBL" id="RFN52867.1"/>
    </source>
</evidence>
<dbReference type="PROSITE" id="PS50097">
    <property type="entry name" value="BTB"/>
    <property type="match status" value="1"/>
</dbReference>
<feature type="compositionally biased region" description="Pro residues" evidence="1">
    <location>
        <begin position="192"/>
        <end position="208"/>
    </location>
</feature>
<feature type="region of interest" description="Disordered" evidence="1">
    <location>
        <begin position="125"/>
        <end position="233"/>
    </location>
</feature>
<gene>
    <name evidence="3" type="ORF">FIE12Z_2880</name>
</gene>
<dbReference type="PANTHER" id="PTHR47843:SF5">
    <property type="entry name" value="BTB_POZ DOMAIN PROTEIN"/>
    <property type="match status" value="1"/>
</dbReference>
<protein>
    <submittedName>
        <fullName evidence="3">Amino acid transport protein gap1</fullName>
    </submittedName>
</protein>
<name>A0A395MYR3_9HYPO</name>
<dbReference type="InterPro" id="IPR000210">
    <property type="entry name" value="BTB/POZ_dom"/>
</dbReference>
<evidence type="ECO:0000259" key="2">
    <source>
        <dbReference type="PROSITE" id="PS50097"/>
    </source>
</evidence>
<accession>A0A395MYR3</accession>
<dbReference type="Pfam" id="PF00651">
    <property type="entry name" value="BTB"/>
    <property type="match status" value="1"/>
</dbReference>
<dbReference type="AlphaFoldDB" id="A0A395MYR3"/>
<reference evidence="3 4" key="1">
    <citation type="journal article" date="2018" name="PLoS Pathog.">
        <title>Evolution of structural diversity of trichothecenes, a family of toxins produced by plant pathogenic and entomopathogenic fungi.</title>
        <authorList>
            <person name="Proctor R.H."/>
            <person name="McCormick S.P."/>
            <person name="Kim H.S."/>
            <person name="Cardoza R.E."/>
            <person name="Stanley A.M."/>
            <person name="Lindo L."/>
            <person name="Kelly A."/>
            <person name="Brown D.W."/>
            <person name="Lee T."/>
            <person name="Vaughan M.M."/>
            <person name="Alexander N.J."/>
            <person name="Busman M."/>
            <person name="Gutierrez S."/>
        </authorList>
    </citation>
    <scope>NUCLEOTIDE SEQUENCE [LARGE SCALE GENOMIC DNA]</scope>
    <source>
        <strain evidence="3 4">NRRL 13405</strain>
    </source>
</reference>
<proteinExistence type="predicted"/>
<organism evidence="3 4">
    <name type="scientific">Fusarium flagelliforme</name>
    <dbReference type="NCBI Taxonomy" id="2675880"/>
    <lineage>
        <taxon>Eukaryota</taxon>
        <taxon>Fungi</taxon>
        <taxon>Dikarya</taxon>
        <taxon>Ascomycota</taxon>
        <taxon>Pezizomycotina</taxon>
        <taxon>Sordariomycetes</taxon>
        <taxon>Hypocreomycetidae</taxon>
        <taxon>Hypocreales</taxon>
        <taxon>Nectriaceae</taxon>
        <taxon>Fusarium</taxon>
        <taxon>Fusarium incarnatum-equiseti species complex</taxon>
    </lineage>
</organism>
<dbReference type="Gene3D" id="3.30.710.10">
    <property type="entry name" value="Potassium Channel Kv1.1, Chain A"/>
    <property type="match status" value="1"/>
</dbReference>
<evidence type="ECO:0000313" key="4">
    <source>
        <dbReference type="Proteomes" id="UP000265631"/>
    </source>
</evidence>
<dbReference type="STRING" id="2594813.A0A395MYR3"/>
<feature type="domain" description="BTB" evidence="2">
    <location>
        <begin position="33"/>
        <end position="100"/>
    </location>
</feature>